<dbReference type="PANTHER" id="PTHR33127:SF97">
    <property type="entry name" value="OS08G0448300 PROTEIN"/>
    <property type="match status" value="1"/>
</dbReference>
<dbReference type="InterPro" id="IPR001810">
    <property type="entry name" value="F-box_dom"/>
</dbReference>
<dbReference type="OrthoDB" id="679467at2759"/>
<dbReference type="Proteomes" id="UP000729402">
    <property type="component" value="Unassembled WGS sequence"/>
</dbReference>
<dbReference type="PROSITE" id="PS50181">
    <property type="entry name" value="FBOX"/>
    <property type="match status" value="1"/>
</dbReference>
<comment type="caution">
    <text evidence="2">The sequence shown here is derived from an EMBL/GenBank/DDBJ whole genome shotgun (WGS) entry which is preliminary data.</text>
</comment>
<proteinExistence type="predicted"/>
<evidence type="ECO:0000313" key="2">
    <source>
        <dbReference type="EMBL" id="KAG8087489.1"/>
    </source>
</evidence>
<name>A0A8J5WFT7_ZIZPA</name>
<feature type="domain" description="F-box" evidence="1">
    <location>
        <begin position="180"/>
        <end position="229"/>
    </location>
</feature>
<dbReference type="CDD" id="cd09917">
    <property type="entry name" value="F-box_SF"/>
    <property type="match status" value="1"/>
</dbReference>
<dbReference type="EMBL" id="JAAALK010000082">
    <property type="protein sequence ID" value="KAG8087489.1"/>
    <property type="molecule type" value="Genomic_DNA"/>
</dbReference>
<evidence type="ECO:0000259" key="1">
    <source>
        <dbReference type="PROSITE" id="PS50181"/>
    </source>
</evidence>
<dbReference type="Pfam" id="PF00646">
    <property type="entry name" value="F-box"/>
    <property type="match status" value="1"/>
</dbReference>
<gene>
    <name evidence="2" type="ORF">GUJ93_ZPchr0010g10966</name>
</gene>
<dbReference type="AlphaFoldDB" id="A0A8J5WFT7"/>
<reference evidence="2" key="2">
    <citation type="submission" date="2021-02" db="EMBL/GenBank/DDBJ databases">
        <authorList>
            <person name="Kimball J.A."/>
            <person name="Haas M.W."/>
            <person name="Macchietto M."/>
            <person name="Kono T."/>
            <person name="Duquette J."/>
            <person name="Shao M."/>
        </authorList>
    </citation>
    <scope>NUCLEOTIDE SEQUENCE</scope>
    <source>
        <tissue evidence="2">Fresh leaf tissue</tissue>
    </source>
</reference>
<evidence type="ECO:0000313" key="3">
    <source>
        <dbReference type="Proteomes" id="UP000729402"/>
    </source>
</evidence>
<sequence length="533" mass="60618">MGTIESKDIGPYGCCRSYFVESFGDLFYLWIQELGCFGNDGLLTNIEVYRLDCEAMSWRRVESIGNDRSFLLSGLYGFSFPSMEGVLQGNCVYLVWSCCDSERLFKFCLDDMTISFFQILPHPTKPWCRAFWSVPASIQSISAVDESTLPDNLPSTELSKINQPDGLDKHIEDGWQGSCLMPWDNLPLELIELVASNLSLVDRIRFSAVCKKFSEVSSPIEQAKVWPWLMHMSKQDGTCKLFDPLRCEEYNMQVTPFDTDEERHIFRSSKDGWVFVSAGDDDDDIFVINTFTEDIVELAMFEGSYSFNGISFSSSNPMCSDCVFFGIGSSENGNFLGVHTWRHGGDDWIEQSLEYDVTFPAGFNNPVMFCGEFYCLGRKGNLGVFDPTSDTWRILDKPEPIHAEMDLLQDDHRGREFCYLVDMEGELVSVFLRNAASPPRVFKLDKINMSWVEVDDLGGGALFLDFRSSYGVASPDGGRGNRIYFPRYSHDRKPAFYDMETKMYRPSLYDLKEPLNCVWVVPNLHKNVSAASI</sequence>
<dbReference type="EMBL" id="JAAALK010000082">
    <property type="protein sequence ID" value="KAG8087490.1"/>
    <property type="molecule type" value="Genomic_DNA"/>
</dbReference>
<organism evidence="2 3">
    <name type="scientific">Zizania palustris</name>
    <name type="common">Northern wild rice</name>
    <dbReference type="NCBI Taxonomy" id="103762"/>
    <lineage>
        <taxon>Eukaryota</taxon>
        <taxon>Viridiplantae</taxon>
        <taxon>Streptophyta</taxon>
        <taxon>Embryophyta</taxon>
        <taxon>Tracheophyta</taxon>
        <taxon>Spermatophyta</taxon>
        <taxon>Magnoliopsida</taxon>
        <taxon>Liliopsida</taxon>
        <taxon>Poales</taxon>
        <taxon>Poaceae</taxon>
        <taxon>BOP clade</taxon>
        <taxon>Oryzoideae</taxon>
        <taxon>Oryzeae</taxon>
        <taxon>Zizaniinae</taxon>
        <taxon>Zizania</taxon>
    </lineage>
</organism>
<protein>
    <recommendedName>
        <fullName evidence="1">F-box domain-containing protein</fullName>
    </recommendedName>
</protein>
<dbReference type="SMART" id="SM00256">
    <property type="entry name" value="FBOX"/>
    <property type="match status" value="1"/>
</dbReference>
<dbReference type="PANTHER" id="PTHR33127">
    <property type="entry name" value="TRANSMEMBRANE PROTEIN"/>
    <property type="match status" value="1"/>
</dbReference>
<reference evidence="2" key="1">
    <citation type="journal article" date="2021" name="bioRxiv">
        <title>Whole Genome Assembly and Annotation of Northern Wild Rice, Zizania palustris L., Supports a Whole Genome Duplication in the Zizania Genus.</title>
        <authorList>
            <person name="Haas M."/>
            <person name="Kono T."/>
            <person name="Macchietto M."/>
            <person name="Millas R."/>
            <person name="McGilp L."/>
            <person name="Shao M."/>
            <person name="Duquette J."/>
            <person name="Hirsch C.N."/>
            <person name="Kimball J."/>
        </authorList>
    </citation>
    <scope>NUCLEOTIDE SEQUENCE</scope>
    <source>
        <tissue evidence="2">Fresh leaf tissue</tissue>
    </source>
</reference>
<dbReference type="Pfam" id="PF03478">
    <property type="entry name" value="Beta-prop_KIB1-4"/>
    <property type="match status" value="2"/>
</dbReference>
<accession>A0A8J5WFT7</accession>
<keyword evidence="3" id="KW-1185">Reference proteome</keyword>
<dbReference type="InterPro" id="IPR005174">
    <property type="entry name" value="KIB1-4_b-propeller"/>
</dbReference>